<dbReference type="PROSITE" id="PS00636">
    <property type="entry name" value="DNAJ_1"/>
    <property type="match status" value="1"/>
</dbReference>
<dbReference type="GO" id="GO:0071218">
    <property type="term" value="P:cellular response to misfolded protein"/>
    <property type="evidence" value="ECO:0007669"/>
    <property type="project" value="TreeGrafter"/>
</dbReference>
<dbReference type="Pfam" id="PF09320">
    <property type="entry name" value="DUF1977"/>
    <property type="match status" value="1"/>
</dbReference>
<organism evidence="10 11">
    <name type="scientific">Echinococcus canadensis</name>
    <dbReference type="NCBI Taxonomy" id="519352"/>
    <lineage>
        <taxon>Eukaryota</taxon>
        <taxon>Metazoa</taxon>
        <taxon>Spiralia</taxon>
        <taxon>Lophotrochozoa</taxon>
        <taxon>Platyhelminthes</taxon>
        <taxon>Cestoda</taxon>
        <taxon>Eucestoda</taxon>
        <taxon>Cyclophyllidea</taxon>
        <taxon>Taeniidae</taxon>
        <taxon>Echinococcus</taxon>
        <taxon>Echinococcus canadensis group</taxon>
    </lineage>
</organism>
<feature type="domain" description="J" evidence="9">
    <location>
        <begin position="107"/>
        <end position="171"/>
    </location>
</feature>
<evidence type="ECO:0000256" key="5">
    <source>
        <dbReference type="ARBA" id="ARBA00022989"/>
    </source>
</evidence>
<evidence type="ECO:0000256" key="7">
    <source>
        <dbReference type="SAM" id="MobiDB-lite"/>
    </source>
</evidence>
<sequence>RIKLHMEANRDAAVLCVERAVSYFKQGNTTEAMRFAKKAKNLFPGVNIPDFISFGNGDTDVRRRRSVSHSRNESVNGESRRSRERSEEKSFTKSQVESVRRIMACQDLYSVLGVPKDATEDDIKRAYKSLARRFHPDKNKAPGATEAFKKIGNAFNVLVDAEKRRRYDQFGTVDEERPPVTRRHGVYTFDGNTGFDTEFINMFFNGGFPFAQNVRYTRHAQHHDSNHENNYFAYIQILPLLILFGLSFLSNFLVKDPVFSLQRTSKYTVQRHTQAHSLPYYVKETFSQEYDGSIRHIENQVLEQHLYVLRDKCFKERAQKEALLYRARYTRDEAAYEHAKRFPTPSCDRMLHLKMQIGSLIARGSMLRLLTCLVPRSVATVIPSERLWRSFLYVPGDQERKIKKMKRICNTTELSSSIPDLIVLDCEDAVSAENKALARKTIASSLQARDFERYRAHLLRGLSLRINAPSTGLAADDLYIVLSTAAETMKADGGIWPGPDYISIPKTESVADLHWVESQVMKIFQKHPIAPIPNLALIGMIESASSLMNMREICRDARKTLKLPLVAMVFGSDDYCASLGVTHSQSRQEALFARQYLVTMCKAYGLASLDMVETDLNNMEAFRLNCDFGARLGYDGKQLIHPKQVEPANAAYAPSPERIEWATKVVEAAAAHTTLSSVSTSADAKTADRSALDAGAFVFRGNMIDRPTVRQAERTKESFELLMLLVIIVMMPRYFFRINTLFPAYSFTVVMLFQSPLKCYHGSLSLFFGPNNQK</sequence>
<dbReference type="InterPro" id="IPR018253">
    <property type="entry name" value="DnaJ_domain_CS"/>
</dbReference>
<keyword evidence="5 8" id="KW-1133">Transmembrane helix</keyword>
<dbReference type="GO" id="GO:0003824">
    <property type="term" value="F:catalytic activity"/>
    <property type="evidence" value="ECO:0007669"/>
    <property type="project" value="InterPro"/>
</dbReference>
<dbReference type="InterPro" id="IPR001623">
    <property type="entry name" value="DnaJ_domain"/>
</dbReference>
<dbReference type="Pfam" id="PF03328">
    <property type="entry name" value="HpcH_HpaI"/>
    <property type="match status" value="1"/>
</dbReference>
<dbReference type="CDD" id="cd06257">
    <property type="entry name" value="DnaJ"/>
    <property type="match status" value="1"/>
</dbReference>
<keyword evidence="4" id="KW-0256">Endoplasmic reticulum</keyword>
<dbReference type="InterPro" id="IPR036869">
    <property type="entry name" value="J_dom_sf"/>
</dbReference>
<keyword evidence="10" id="KW-1185">Reference proteome</keyword>
<dbReference type="InterPro" id="IPR005000">
    <property type="entry name" value="Aldolase/citrate-lyase_domain"/>
</dbReference>
<evidence type="ECO:0000313" key="10">
    <source>
        <dbReference type="Proteomes" id="UP000887562"/>
    </source>
</evidence>
<comment type="subcellular location">
    <subcellularLocation>
        <location evidence="1">Endoplasmic reticulum membrane</location>
        <topology evidence="1">Single-pass membrane protein</topology>
    </subcellularLocation>
</comment>
<evidence type="ECO:0000256" key="3">
    <source>
        <dbReference type="ARBA" id="ARBA00022723"/>
    </source>
</evidence>
<evidence type="ECO:0000256" key="1">
    <source>
        <dbReference type="ARBA" id="ARBA00004389"/>
    </source>
</evidence>
<accession>A0A915EZQ5</accession>
<reference evidence="11" key="1">
    <citation type="submission" date="2022-11" db="UniProtKB">
        <authorList>
            <consortium name="WormBaseParasite"/>
        </authorList>
    </citation>
    <scope>IDENTIFICATION</scope>
</reference>
<dbReference type="AlphaFoldDB" id="A0A915EZQ5"/>
<dbReference type="PANTHER" id="PTHR43908:SF3">
    <property type="entry name" value="AT29763P-RELATED"/>
    <property type="match status" value="1"/>
</dbReference>
<keyword evidence="3" id="KW-0479">Metal-binding</keyword>
<dbReference type="PRINTS" id="PR00625">
    <property type="entry name" value="JDOMAIN"/>
</dbReference>
<dbReference type="GO" id="GO:0046872">
    <property type="term" value="F:metal ion binding"/>
    <property type="evidence" value="ECO:0007669"/>
    <property type="project" value="UniProtKB-KW"/>
</dbReference>
<feature type="compositionally biased region" description="Basic and acidic residues" evidence="7">
    <location>
        <begin position="78"/>
        <end position="91"/>
    </location>
</feature>
<dbReference type="Gene3D" id="1.10.287.110">
    <property type="entry name" value="DnaJ domain"/>
    <property type="match status" value="1"/>
</dbReference>
<evidence type="ECO:0000256" key="4">
    <source>
        <dbReference type="ARBA" id="ARBA00022824"/>
    </source>
</evidence>
<dbReference type="SMART" id="SM00271">
    <property type="entry name" value="DnaJ"/>
    <property type="match status" value="1"/>
</dbReference>
<evidence type="ECO:0000256" key="6">
    <source>
        <dbReference type="ARBA" id="ARBA00023136"/>
    </source>
</evidence>
<dbReference type="InterPro" id="IPR015813">
    <property type="entry name" value="Pyrv/PenolPyrv_kinase-like_dom"/>
</dbReference>
<evidence type="ECO:0000256" key="8">
    <source>
        <dbReference type="SAM" id="Phobius"/>
    </source>
</evidence>
<dbReference type="Proteomes" id="UP000887562">
    <property type="component" value="Unplaced"/>
</dbReference>
<dbReference type="InterPro" id="IPR040442">
    <property type="entry name" value="Pyrv_kinase-like_dom_sf"/>
</dbReference>
<keyword evidence="6 8" id="KW-0472">Membrane</keyword>
<dbReference type="InterPro" id="IPR015399">
    <property type="entry name" value="DUF1977_DnaJ-like"/>
</dbReference>
<evidence type="ECO:0000259" key="9">
    <source>
        <dbReference type="PROSITE" id="PS50076"/>
    </source>
</evidence>
<dbReference type="Gene3D" id="3.20.20.60">
    <property type="entry name" value="Phosphoenolpyruvate-binding domains"/>
    <property type="match status" value="1"/>
</dbReference>
<dbReference type="WBParaSite" id="maker-E.canG7_contigs_6321-snap-gene-0.39-mRNA-1">
    <property type="protein sequence ID" value="maker-E.canG7_contigs_6321-snap-gene-0.39-mRNA-1"/>
    <property type="gene ID" value="EcG7_03168"/>
</dbReference>
<proteinExistence type="predicted"/>
<dbReference type="PROSITE" id="PS50076">
    <property type="entry name" value="DNAJ_2"/>
    <property type="match status" value="1"/>
</dbReference>
<dbReference type="SUPFAM" id="SSF46565">
    <property type="entry name" value="Chaperone J-domain"/>
    <property type="match status" value="1"/>
</dbReference>
<dbReference type="SUPFAM" id="SSF51621">
    <property type="entry name" value="Phosphoenolpyruvate/pyruvate domain"/>
    <property type="match status" value="1"/>
</dbReference>
<feature type="region of interest" description="Disordered" evidence="7">
    <location>
        <begin position="62"/>
        <end position="93"/>
    </location>
</feature>
<keyword evidence="2 8" id="KW-0812">Transmembrane</keyword>
<evidence type="ECO:0000313" key="11">
    <source>
        <dbReference type="WBParaSite" id="maker-E.canG7_contigs_6321-snap-gene-0.39-mRNA-1"/>
    </source>
</evidence>
<dbReference type="Pfam" id="PF00226">
    <property type="entry name" value="DnaJ"/>
    <property type="match status" value="1"/>
</dbReference>
<evidence type="ECO:0000256" key="2">
    <source>
        <dbReference type="ARBA" id="ARBA00022692"/>
    </source>
</evidence>
<dbReference type="GO" id="GO:0030544">
    <property type="term" value="F:Hsp70 protein binding"/>
    <property type="evidence" value="ECO:0007669"/>
    <property type="project" value="TreeGrafter"/>
</dbReference>
<dbReference type="InterPro" id="IPR051100">
    <property type="entry name" value="DnaJ_subfamily_B/C"/>
</dbReference>
<protein>
    <submittedName>
        <fullName evidence="11">J domain-containing protein</fullName>
    </submittedName>
</protein>
<dbReference type="GO" id="GO:0005789">
    <property type="term" value="C:endoplasmic reticulum membrane"/>
    <property type="evidence" value="ECO:0007669"/>
    <property type="project" value="UniProtKB-SubCell"/>
</dbReference>
<feature type="transmembrane region" description="Helical" evidence="8">
    <location>
        <begin position="231"/>
        <end position="254"/>
    </location>
</feature>
<dbReference type="PANTHER" id="PTHR43908">
    <property type="entry name" value="AT29763P-RELATED"/>
    <property type="match status" value="1"/>
</dbReference>
<name>A0A915EZQ5_9CEST</name>